<evidence type="ECO:0000313" key="1">
    <source>
        <dbReference type="EMBL" id="TDP82680.1"/>
    </source>
</evidence>
<dbReference type="RefSeq" id="WP_126538913.1">
    <property type="nucleotide sequence ID" value="NZ_BSPM01000007.1"/>
</dbReference>
<evidence type="ECO:0000313" key="2">
    <source>
        <dbReference type="Proteomes" id="UP000294547"/>
    </source>
</evidence>
<dbReference type="EMBL" id="SNXY01000010">
    <property type="protein sequence ID" value="TDP82680.1"/>
    <property type="molecule type" value="Genomic_DNA"/>
</dbReference>
<reference evidence="1 2" key="1">
    <citation type="submission" date="2019-03" db="EMBL/GenBank/DDBJ databases">
        <title>Genomic Encyclopedia of Type Strains, Phase IV (KMG-IV): sequencing the most valuable type-strain genomes for metagenomic binning, comparative biology and taxonomic classification.</title>
        <authorList>
            <person name="Goeker M."/>
        </authorList>
    </citation>
    <scope>NUCLEOTIDE SEQUENCE [LARGE SCALE GENOMIC DNA]</scope>
    <source>
        <strain evidence="1 2">DSM 102969</strain>
    </source>
</reference>
<dbReference type="Proteomes" id="UP000294547">
    <property type="component" value="Unassembled WGS sequence"/>
</dbReference>
<accession>A0A4R6R9E4</accession>
<dbReference type="OrthoDB" id="8438725at2"/>
<comment type="caution">
    <text evidence="1">The sequence shown here is derived from an EMBL/GenBank/DDBJ whole genome shotgun (WGS) entry which is preliminary data.</text>
</comment>
<dbReference type="AlphaFoldDB" id="A0A4R6R9E4"/>
<keyword evidence="2" id="KW-1185">Reference proteome</keyword>
<organism evidence="1 2">
    <name type="scientific">Oharaeibacter diazotrophicus</name>
    <dbReference type="NCBI Taxonomy" id="1920512"/>
    <lineage>
        <taxon>Bacteria</taxon>
        <taxon>Pseudomonadati</taxon>
        <taxon>Pseudomonadota</taxon>
        <taxon>Alphaproteobacteria</taxon>
        <taxon>Hyphomicrobiales</taxon>
        <taxon>Pleomorphomonadaceae</taxon>
        <taxon>Oharaeibacter</taxon>
    </lineage>
</organism>
<proteinExistence type="predicted"/>
<sequence>MDGAIGSTSILDSIAAGPKAPPPLLGTLAAHPAFAAVAARTGRSIVARFEGHRILNRVLNDRGRFITGLVVLDLGFGGADGAPLTATRLQDFCQRHGICSRGRARAMLAVFRVMRLLEPSESADRRLRALVPTPAFVALHRERWSEMLAMLEPLLPEAPAVIAAIADDAGLAVLVRTMAARFEAGFRVVDAAPAITDVVEHASGLVVLLSILEQTGGAVGEHRIVVTDLARRFLVSRGHVLEILRTAEAAGLLAIVGRTGATVTLTPRFGAAFAAFFDAMFAAVAEGAEAVLARRPGL</sequence>
<gene>
    <name evidence="1" type="ORF">EDD54_3950</name>
</gene>
<name>A0A4R6R9E4_9HYPH</name>
<protein>
    <submittedName>
        <fullName evidence="1">Uncharacterized protein</fullName>
    </submittedName>
</protein>